<dbReference type="Proteomes" id="UP000005801">
    <property type="component" value="Unassembled WGS sequence"/>
</dbReference>
<comment type="cofactor">
    <cofactor evidence="1">
        <name>FAD</name>
        <dbReference type="ChEBI" id="CHEBI:57692"/>
    </cofactor>
</comment>
<dbReference type="STRING" id="391625.PPSIR1_31103"/>
<dbReference type="EMBL" id="ABCS01000113">
    <property type="protein sequence ID" value="EDM74848.1"/>
    <property type="molecule type" value="Genomic_DNA"/>
</dbReference>
<proteinExistence type="predicted"/>
<dbReference type="OrthoDB" id="9806257at2"/>
<dbReference type="PANTHER" id="PTHR10961">
    <property type="entry name" value="PEROXISOMAL SARCOSINE OXIDASE"/>
    <property type="match status" value="1"/>
</dbReference>
<reference evidence="6 7" key="1">
    <citation type="submission" date="2007-06" db="EMBL/GenBank/DDBJ databases">
        <authorList>
            <person name="Shimkets L."/>
            <person name="Ferriera S."/>
            <person name="Johnson J."/>
            <person name="Kravitz S."/>
            <person name="Beeson K."/>
            <person name="Sutton G."/>
            <person name="Rogers Y.-H."/>
            <person name="Friedman R."/>
            <person name="Frazier M."/>
            <person name="Venter J.C."/>
        </authorList>
    </citation>
    <scope>NUCLEOTIDE SEQUENCE [LARGE SCALE GENOMIC DNA]</scope>
    <source>
        <strain evidence="6 7">SIR-1</strain>
    </source>
</reference>
<dbReference type="InterPro" id="IPR045170">
    <property type="entry name" value="MTOX"/>
</dbReference>
<evidence type="ECO:0000313" key="7">
    <source>
        <dbReference type="Proteomes" id="UP000005801"/>
    </source>
</evidence>
<dbReference type="AlphaFoldDB" id="A6GH16"/>
<dbReference type="GO" id="GO:0008115">
    <property type="term" value="F:sarcosine oxidase activity"/>
    <property type="evidence" value="ECO:0007669"/>
    <property type="project" value="TreeGrafter"/>
</dbReference>
<keyword evidence="4" id="KW-0560">Oxidoreductase</keyword>
<evidence type="ECO:0000256" key="3">
    <source>
        <dbReference type="ARBA" id="ARBA00022827"/>
    </source>
</evidence>
<sequence length="391" mass="42421">MNAMKVVIVGGGTMGLAAAWALARTGRAVTLLERFEHVHALGSHGGHTRIIRHAYHESSDYVSLVSRADAEWTALGARAGQELLVRCGLLEFGAPDHPDFQAAMGALVEHDIPHELLDAAEAGRRYPFVIPSGWGACLSPDSGYLRVRACLDALRREAEAAGAQLRYGARVRELILGTDAPGVLLEDGAVIRGDHLIVAAGARTAELFPGGLRGPGQVQLAVYRRVLAWALRQTPALRDMPTWGAFVPEGFFYGFPDHGVGEAGAKLACHSSTDPAFAWLYEAHEDDADQVDRRIHARDLEPLRAFVDRYLPSAAGGFAATTTCLYTNTPSEDFWIDRHPEDERVTIASGFSGHGFKFAPAIGLMLADLATRGRSELWLERFSTARHLARV</sequence>
<dbReference type="GO" id="GO:0050660">
    <property type="term" value="F:flavin adenine dinucleotide binding"/>
    <property type="evidence" value="ECO:0007669"/>
    <property type="project" value="InterPro"/>
</dbReference>
<dbReference type="InterPro" id="IPR036188">
    <property type="entry name" value="FAD/NAD-bd_sf"/>
</dbReference>
<keyword evidence="3" id="KW-0274">FAD</keyword>
<dbReference type="SUPFAM" id="SSF51905">
    <property type="entry name" value="FAD/NAD(P)-binding domain"/>
    <property type="match status" value="1"/>
</dbReference>
<dbReference type="NCBIfam" id="NF008425">
    <property type="entry name" value="PRK11259.1"/>
    <property type="match status" value="1"/>
</dbReference>
<evidence type="ECO:0000256" key="2">
    <source>
        <dbReference type="ARBA" id="ARBA00022630"/>
    </source>
</evidence>
<evidence type="ECO:0000256" key="4">
    <source>
        <dbReference type="ARBA" id="ARBA00023002"/>
    </source>
</evidence>
<name>A6GH16_9BACT</name>
<accession>A6GH16</accession>
<gene>
    <name evidence="6" type="ORF">PPSIR1_31103</name>
</gene>
<dbReference type="InterPro" id="IPR006076">
    <property type="entry name" value="FAD-dep_OxRdtase"/>
</dbReference>
<dbReference type="Pfam" id="PF01266">
    <property type="entry name" value="DAO"/>
    <property type="match status" value="1"/>
</dbReference>
<dbReference type="eggNOG" id="COG0665">
    <property type="taxonomic scope" value="Bacteria"/>
</dbReference>
<dbReference type="Gene3D" id="3.30.9.10">
    <property type="entry name" value="D-Amino Acid Oxidase, subunit A, domain 2"/>
    <property type="match status" value="1"/>
</dbReference>
<evidence type="ECO:0000256" key="1">
    <source>
        <dbReference type="ARBA" id="ARBA00001974"/>
    </source>
</evidence>
<dbReference type="Gene3D" id="3.50.50.60">
    <property type="entry name" value="FAD/NAD(P)-binding domain"/>
    <property type="match status" value="1"/>
</dbReference>
<dbReference type="SUPFAM" id="SSF54373">
    <property type="entry name" value="FAD-linked reductases, C-terminal domain"/>
    <property type="match status" value="1"/>
</dbReference>
<feature type="domain" description="FAD dependent oxidoreductase" evidence="5">
    <location>
        <begin position="5"/>
        <end position="369"/>
    </location>
</feature>
<keyword evidence="2" id="KW-0285">Flavoprotein</keyword>
<evidence type="ECO:0000313" key="6">
    <source>
        <dbReference type="EMBL" id="EDM74848.1"/>
    </source>
</evidence>
<comment type="caution">
    <text evidence="6">The sequence shown here is derived from an EMBL/GenBank/DDBJ whole genome shotgun (WGS) entry which is preliminary data.</text>
</comment>
<protein>
    <submittedName>
        <fullName evidence="6">Sarcosine oxidase</fullName>
    </submittedName>
</protein>
<organism evidence="6 7">
    <name type="scientific">Plesiocystis pacifica SIR-1</name>
    <dbReference type="NCBI Taxonomy" id="391625"/>
    <lineage>
        <taxon>Bacteria</taxon>
        <taxon>Pseudomonadati</taxon>
        <taxon>Myxococcota</taxon>
        <taxon>Polyangia</taxon>
        <taxon>Nannocystales</taxon>
        <taxon>Nannocystaceae</taxon>
        <taxon>Plesiocystis</taxon>
    </lineage>
</organism>
<keyword evidence="7" id="KW-1185">Reference proteome</keyword>
<dbReference type="PANTHER" id="PTHR10961:SF7">
    <property type="entry name" value="FAD DEPENDENT OXIDOREDUCTASE DOMAIN-CONTAINING PROTEIN"/>
    <property type="match status" value="1"/>
</dbReference>
<evidence type="ECO:0000259" key="5">
    <source>
        <dbReference type="Pfam" id="PF01266"/>
    </source>
</evidence>